<feature type="region of interest" description="Disordered" evidence="5">
    <location>
        <begin position="47"/>
        <end position="72"/>
    </location>
</feature>
<dbReference type="GO" id="GO:0005874">
    <property type="term" value="C:microtubule"/>
    <property type="evidence" value="ECO:0007669"/>
    <property type="project" value="UniProtKB-KW"/>
</dbReference>
<dbReference type="PANTHER" id="PTHR19321:SF3">
    <property type="entry name" value="65-KDA MICROTUBULE-ASSOCIATED PROTEIN 8"/>
    <property type="match status" value="1"/>
</dbReference>
<name>A0A2R6RF07_ACTCC</name>
<dbReference type="GO" id="GO:0005819">
    <property type="term" value="C:spindle"/>
    <property type="evidence" value="ECO:0007669"/>
    <property type="project" value="TreeGrafter"/>
</dbReference>
<feature type="compositionally biased region" description="Low complexity" evidence="5">
    <location>
        <begin position="61"/>
        <end position="72"/>
    </location>
</feature>
<keyword evidence="4" id="KW-0963">Cytoplasm</keyword>
<gene>
    <name evidence="6" type="ORF">CEY00_Acc06170</name>
</gene>
<keyword evidence="3" id="KW-0493">Microtubule</keyword>
<dbReference type="STRING" id="1590841.A0A2R6RF07"/>
<protein>
    <submittedName>
        <fullName evidence="6">Microtubule-associated protein</fullName>
    </submittedName>
</protein>
<evidence type="ECO:0000256" key="2">
    <source>
        <dbReference type="ARBA" id="ARBA00006187"/>
    </source>
</evidence>
<evidence type="ECO:0000256" key="3">
    <source>
        <dbReference type="ARBA" id="ARBA00022701"/>
    </source>
</evidence>
<dbReference type="GO" id="GO:0000226">
    <property type="term" value="P:microtubule cytoskeleton organization"/>
    <property type="evidence" value="ECO:0007669"/>
    <property type="project" value="InterPro"/>
</dbReference>
<accession>A0A2R6RF07</accession>
<evidence type="ECO:0000256" key="1">
    <source>
        <dbReference type="ARBA" id="ARBA00004245"/>
    </source>
</evidence>
<reference evidence="7" key="2">
    <citation type="journal article" date="2018" name="BMC Genomics">
        <title>A manually annotated Actinidia chinensis var. chinensis (kiwifruit) genome highlights the challenges associated with draft genomes and gene prediction in plants.</title>
        <authorList>
            <person name="Pilkington S.M."/>
            <person name="Crowhurst R."/>
            <person name="Hilario E."/>
            <person name="Nardozza S."/>
            <person name="Fraser L."/>
            <person name="Peng Y."/>
            <person name="Gunaseelan K."/>
            <person name="Simpson R."/>
            <person name="Tahir J."/>
            <person name="Deroles S.C."/>
            <person name="Templeton K."/>
            <person name="Luo Z."/>
            <person name="Davy M."/>
            <person name="Cheng C."/>
            <person name="McNeilage M."/>
            <person name="Scaglione D."/>
            <person name="Liu Y."/>
            <person name="Zhang Q."/>
            <person name="Datson P."/>
            <person name="De Silva N."/>
            <person name="Gardiner S.E."/>
            <person name="Bassett H."/>
            <person name="Chagne D."/>
            <person name="McCallum J."/>
            <person name="Dzierzon H."/>
            <person name="Deng C."/>
            <person name="Wang Y.Y."/>
            <person name="Barron L."/>
            <person name="Manako K."/>
            <person name="Bowen J."/>
            <person name="Foster T.M."/>
            <person name="Erridge Z.A."/>
            <person name="Tiffin H."/>
            <person name="Waite C.N."/>
            <person name="Davies K.M."/>
            <person name="Grierson E.P."/>
            <person name="Laing W.A."/>
            <person name="Kirk R."/>
            <person name="Chen X."/>
            <person name="Wood M."/>
            <person name="Montefiori M."/>
            <person name="Brummell D.A."/>
            <person name="Schwinn K.E."/>
            <person name="Catanach A."/>
            <person name="Fullerton C."/>
            <person name="Li D."/>
            <person name="Meiyalaghan S."/>
            <person name="Nieuwenhuizen N."/>
            <person name="Read N."/>
            <person name="Prakash R."/>
            <person name="Hunter D."/>
            <person name="Zhang H."/>
            <person name="McKenzie M."/>
            <person name="Knabel M."/>
            <person name="Harris A."/>
            <person name="Allan A.C."/>
            <person name="Gleave A."/>
            <person name="Chen A."/>
            <person name="Janssen B.J."/>
            <person name="Plunkett B."/>
            <person name="Ampomah-Dwamena C."/>
            <person name="Voogd C."/>
            <person name="Leif D."/>
            <person name="Lafferty D."/>
            <person name="Souleyre E.J.F."/>
            <person name="Varkonyi-Gasic E."/>
            <person name="Gambi F."/>
            <person name="Hanley J."/>
            <person name="Yao J.L."/>
            <person name="Cheung J."/>
            <person name="David K.M."/>
            <person name="Warren B."/>
            <person name="Marsh K."/>
            <person name="Snowden K.C."/>
            <person name="Lin-Wang K."/>
            <person name="Brian L."/>
            <person name="Martinez-Sanchez M."/>
            <person name="Wang M."/>
            <person name="Ileperuma N."/>
            <person name="Macnee N."/>
            <person name="Campin R."/>
            <person name="McAtee P."/>
            <person name="Drummond R.S.M."/>
            <person name="Espley R.V."/>
            <person name="Ireland H.S."/>
            <person name="Wu R."/>
            <person name="Atkinson R.G."/>
            <person name="Karunairetnam S."/>
            <person name="Bulley S."/>
            <person name="Chunkath S."/>
            <person name="Hanley Z."/>
            <person name="Storey R."/>
            <person name="Thrimawithana A.H."/>
            <person name="Thomson S."/>
            <person name="David C."/>
            <person name="Testolin R."/>
            <person name="Huang H."/>
            <person name="Hellens R.P."/>
            <person name="Schaffer R.J."/>
        </authorList>
    </citation>
    <scope>NUCLEOTIDE SEQUENCE [LARGE SCALE GENOMIC DNA]</scope>
    <source>
        <strain evidence="7">cv. Red5</strain>
    </source>
</reference>
<organism evidence="6 7">
    <name type="scientific">Actinidia chinensis var. chinensis</name>
    <name type="common">Chinese soft-hair kiwi</name>
    <dbReference type="NCBI Taxonomy" id="1590841"/>
    <lineage>
        <taxon>Eukaryota</taxon>
        <taxon>Viridiplantae</taxon>
        <taxon>Streptophyta</taxon>
        <taxon>Embryophyta</taxon>
        <taxon>Tracheophyta</taxon>
        <taxon>Spermatophyta</taxon>
        <taxon>Magnoliopsida</taxon>
        <taxon>eudicotyledons</taxon>
        <taxon>Gunneridae</taxon>
        <taxon>Pentapetalae</taxon>
        <taxon>asterids</taxon>
        <taxon>Ericales</taxon>
        <taxon>Actinidiaceae</taxon>
        <taxon>Actinidia</taxon>
    </lineage>
</organism>
<dbReference type="Gene3D" id="1.20.58.1520">
    <property type="match status" value="1"/>
</dbReference>
<dbReference type="PANTHER" id="PTHR19321">
    <property type="entry name" value="PROTEIN REGULATOR OF CYTOKINESIS 1 PRC1-RELATED"/>
    <property type="match status" value="1"/>
</dbReference>
<comment type="similarity">
    <text evidence="2">Belongs to the MAP65/ASE1 family.</text>
</comment>
<sequence length="140" mass="15632">MGDDCCFKVPLLGMLEEYNMFRQEKEKEKQRQREMKKVQNQVVVEQENLFGPRPTTSSRRLSNINSSGGLSNATPLNRRLSLSIQQLGSNSINSATQGMSFIKDGNKAHRQKIFARPGFASHLREDTASVVSTFSGPVSP</sequence>
<dbReference type="InterPro" id="IPR007145">
    <property type="entry name" value="MAP65_Ase1_PRC1"/>
</dbReference>
<dbReference type="Proteomes" id="UP000241394">
    <property type="component" value="Chromosome LG6"/>
</dbReference>
<evidence type="ECO:0000256" key="4">
    <source>
        <dbReference type="ARBA" id="ARBA00023212"/>
    </source>
</evidence>
<evidence type="ECO:0000256" key="5">
    <source>
        <dbReference type="SAM" id="MobiDB-lite"/>
    </source>
</evidence>
<reference evidence="6 7" key="1">
    <citation type="submission" date="2017-07" db="EMBL/GenBank/DDBJ databases">
        <title>An improved, manually edited Actinidia chinensis var. chinensis (kiwifruit) genome highlights the challenges associated with draft genomes and gene prediction in plants.</title>
        <authorList>
            <person name="Pilkington S."/>
            <person name="Crowhurst R."/>
            <person name="Hilario E."/>
            <person name="Nardozza S."/>
            <person name="Fraser L."/>
            <person name="Peng Y."/>
            <person name="Gunaseelan K."/>
            <person name="Simpson R."/>
            <person name="Tahir J."/>
            <person name="Deroles S."/>
            <person name="Templeton K."/>
            <person name="Luo Z."/>
            <person name="Davy M."/>
            <person name="Cheng C."/>
            <person name="Mcneilage M."/>
            <person name="Scaglione D."/>
            <person name="Liu Y."/>
            <person name="Zhang Q."/>
            <person name="Datson P."/>
            <person name="De Silva N."/>
            <person name="Gardiner S."/>
            <person name="Bassett H."/>
            <person name="Chagne D."/>
            <person name="Mccallum J."/>
            <person name="Dzierzon H."/>
            <person name="Deng C."/>
            <person name="Wang Y.-Y."/>
            <person name="Barron N."/>
            <person name="Manako K."/>
            <person name="Bowen J."/>
            <person name="Foster T."/>
            <person name="Erridge Z."/>
            <person name="Tiffin H."/>
            <person name="Waite C."/>
            <person name="Davies K."/>
            <person name="Grierson E."/>
            <person name="Laing W."/>
            <person name="Kirk R."/>
            <person name="Chen X."/>
            <person name="Wood M."/>
            <person name="Montefiori M."/>
            <person name="Brummell D."/>
            <person name="Schwinn K."/>
            <person name="Catanach A."/>
            <person name="Fullerton C."/>
            <person name="Li D."/>
            <person name="Meiyalaghan S."/>
            <person name="Nieuwenhuizen N."/>
            <person name="Read N."/>
            <person name="Prakash R."/>
            <person name="Hunter D."/>
            <person name="Zhang H."/>
            <person name="Mckenzie M."/>
            <person name="Knabel M."/>
            <person name="Harris A."/>
            <person name="Allan A."/>
            <person name="Chen A."/>
            <person name="Janssen B."/>
            <person name="Plunkett B."/>
            <person name="Dwamena C."/>
            <person name="Voogd C."/>
            <person name="Leif D."/>
            <person name="Lafferty D."/>
            <person name="Souleyre E."/>
            <person name="Varkonyi-Gasic E."/>
            <person name="Gambi F."/>
            <person name="Hanley J."/>
            <person name="Yao J.-L."/>
            <person name="Cheung J."/>
            <person name="David K."/>
            <person name="Warren B."/>
            <person name="Marsh K."/>
            <person name="Snowden K."/>
            <person name="Lin-Wang K."/>
            <person name="Brian L."/>
            <person name="Martinez-Sanchez M."/>
            <person name="Wang M."/>
            <person name="Ileperuma N."/>
            <person name="Macnee N."/>
            <person name="Campin R."/>
            <person name="Mcatee P."/>
            <person name="Drummond R."/>
            <person name="Espley R."/>
            <person name="Ireland H."/>
            <person name="Wu R."/>
            <person name="Atkinson R."/>
            <person name="Karunairetnam S."/>
            <person name="Bulley S."/>
            <person name="Chunkath S."/>
            <person name="Hanley Z."/>
            <person name="Storey R."/>
            <person name="Thrimawithana A."/>
            <person name="Thomson S."/>
            <person name="David C."/>
            <person name="Testolin R."/>
        </authorList>
    </citation>
    <scope>NUCLEOTIDE SEQUENCE [LARGE SCALE GENOMIC DNA]</scope>
    <source>
        <strain evidence="7">cv. Red5</strain>
        <tissue evidence="6">Young leaf</tissue>
    </source>
</reference>
<comment type="caution">
    <text evidence="6">The sequence shown here is derived from an EMBL/GenBank/DDBJ whole genome shotgun (WGS) entry which is preliminary data.</text>
</comment>
<keyword evidence="4" id="KW-0206">Cytoskeleton</keyword>
<dbReference type="Gramene" id="PSS28588">
    <property type="protein sequence ID" value="PSS28588"/>
    <property type="gene ID" value="CEY00_Acc06170"/>
</dbReference>
<dbReference type="GO" id="GO:0008017">
    <property type="term" value="F:microtubule binding"/>
    <property type="evidence" value="ECO:0007669"/>
    <property type="project" value="InterPro"/>
</dbReference>
<dbReference type="GO" id="GO:0005737">
    <property type="term" value="C:cytoplasm"/>
    <property type="evidence" value="ECO:0007669"/>
    <property type="project" value="TreeGrafter"/>
</dbReference>
<dbReference type="InParanoid" id="A0A2R6RF07"/>
<comment type="subcellular location">
    <subcellularLocation>
        <location evidence="1">Cytoplasm</location>
        <location evidence="1">Cytoskeleton</location>
    </subcellularLocation>
</comment>
<keyword evidence="7" id="KW-1185">Reference proteome</keyword>
<evidence type="ECO:0000313" key="6">
    <source>
        <dbReference type="EMBL" id="PSS28588.1"/>
    </source>
</evidence>
<evidence type="ECO:0000313" key="7">
    <source>
        <dbReference type="Proteomes" id="UP000241394"/>
    </source>
</evidence>
<dbReference type="EMBL" id="NKQK01000006">
    <property type="protein sequence ID" value="PSS28588.1"/>
    <property type="molecule type" value="Genomic_DNA"/>
</dbReference>
<proteinExistence type="inferred from homology"/>
<dbReference type="AlphaFoldDB" id="A0A2R6RF07"/>